<evidence type="ECO:0000256" key="1">
    <source>
        <dbReference type="ARBA" id="ARBA00023015"/>
    </source>
</evidence>
<name>S9ZI37_9RHOO</name>
<dbReference type="InterPro" id="IPR001647">
    <property type="entry name" value="HTH_TetR"/>
</dbReference>
<comment type="caution">
    <text evidence="6">The sequence shown here is derived from an EMBL/GenBank/DDBJ whole genome shotgun (WGS) entry which is preliminary data.</text>
</comment>
<dbReference type="RefSeq" id="WP_021250723.1">
    <property type="nucleotide sequence ID" value="NZ_ATJV01000092.1"/>
</dbReference>
<keyword evidence="7" id="KW-1185">Reference proteome</keyword>
<dbReference type="Pfam" id="PF16925">
    <property type="entry name" value="TetR_C_13"/>
    <property type="match status" value="1"/>
</dbReference>
<dbReference type="PANTHER" id="PTHR47506">
    <property type="entry name" value="TRANSCRIPTIONAL REGULATORY PROTEIN"/>
    <property type="match status" value="1"/>
</dbReference>
<gene>
    <name evidence="6" type="ORF">M622_06725</name>
</gene>
<evidence type="ECO:0000256" key="4">
    <source>
        <dbReference type="PROSITE-ProRule" id="PRU00335"/>
    </source>
</evidence>
<keyword evidence="2 4" id="KW-0238">DNA-binding</keyword>
<dbReference type="GO" id="GO:0003677">
    <property type="term" value="F:DNA binding"/>
    <property type="evidence" value="ECO:0007669"/>
    <property type="project" value="UniProtKB-UniRule"/>
</dbReference>
<dbReference type="InterPro" id="IPR036271">
    <property type="entry name" value="Tet_transcr_reg_TetR-rel_C_sf"/>
</dbReference>
<keyword evidence="1" id="KW-0805">Transcription regulation</keyword>
<dbReference type="eggNOG" id="COG1309">
    <property type="taxonomic scope" value="Bacteria"/>
</dbReference>
<evidence type="ECO:0000256" key="3">
    <source>
        <dbReference type="ARBA" id="ARBA00023163"/>
    </source>
</evidence>
<organism evidence="6 7">
    <name type="scientific">Thauera terpenica 58Eu</name>
    <dbReference type="NCBI Taxonomy" id="1348657"/>
    <lineage>
        <taxon>Bacteria</taxon>
        <taxon>Pseudomonadati</taxon>
        <taxon>Pseudomonadota</taxon>
        <taxon>Betaproteobacteria</taxon>
        <taxon>Rhodocyclales</taxon>
        <taxon>Zoogloeaceae</taxon>
        <taxon>Thauera</taxon>
    </lineage>
</organism>
<proteinExistence type="predicted"/>
<dbReference type="EMBL" id="ATJV01000092">
    <property type="protein sequence ID" value="EPZ14266.1"/>
    <property type="molecule type" value="Genomic_DNA"/>
</dbReference>
<dbReference type="OrthoDB" id="9809772at2"/>
<reference evidence="6 7" key="1">
    <citation type="submission" date="2013-06" db="EMBL/GenBank/DDBJ databases">
        <title>Draft genome sequence of Thauera terpenica.</title>
        <authorList>
            <person name="Liu B."/>
            <person name="Frostegard A.H."/>
            <person name="Shapleigh J.P."/>
        </authorList>
    </citation>
    <scope>NUCLEOTIDE SEQUENCE [LARGE SCALE GENOMIC DNA]</scope>
    <source>
        <strain evidence="6 7">58Eu</strain>
    </source>
</reference>
<dbReference type="Gene3D" id="1.10.357.10">
    <property type="entry name" value="Tetracycline Repressor, domain 2"/>
    <property type="match status" value="1"/>
</dbReference>
<accession>S9ZI37</accession>
<dbReference type="PROSITE" id="PS50977">
    <property type="entry name" value="HTH_TETR_2"/>
    <property type="match status" value="1"/>
</dbReference>
<dbReference type="InterPro" id="IPR009057">
    <property type="entry name" value="Homeodomain-like_sf"/>
</dbReference>
<dbReference type="SUPFAM" id="SSF48498">
    <property type="entry name" value="Tetracyclin repressor-like, C-terminal domain"/>
    <property type="match status" value="1"/>
</dbReference>
<keyword evidence="3" id="KW-0804">Transcription</keyword>
<dbReference type="InterPro" id="IPR011075">
    <property type="entry name" value="TetR_C"/>
</dbReference>
<evidence type="ECO:0000256" key="2">
    <source>
        <dbReference type="ARBA" id="ARBA00023125"/>
    </source>
</evidence>
<dbReference type="PATRIC" id="fig|1348657.5.peg.3331"/>
<protein>
    <recommendedName>
        <fullName evidence="5">HTH tetR-type domain-containing protein</fullName>
    </recommendedName>
</protein>
<feature type="domain" description="HTH tetR-type" evidence="5">
    <location>
        <begin position="6"/>
        <end position="66"/>
    </location>
</feature>
<dbReference type="PRINTS" id="PR00455">
    <property type="entry name" value="HTHTETR"/>
</dbReference>
<dbReference type="STRING" id="1348657.M622_06725"/>
<sequence>MNSRHTDTRQHILDTGKRIIAAKGFSCVGLSELLQASEVPKGSFYHYFKSKEAFGQILLEDYFDNYLLQLGSQFDRAEPNARERVLGYFEHWRSTQSQASCDEQKCLVVKLGAEVADLSEAMRLTLRDGTERIIARLADCIASAVRDGSLSAPGPLPVLDPLSMARTLYQLWLGASLLAKLHRDESPLEHAWVLTQGLLAP</sequence>
<dbReference type="PANTHER" id="PTHR47506:SF6">
    <property type="entry name" value="HTH-TYPE TRANSCRIPTIONAL REPRESSOR NEMR"/>
    <property type="match status" value="1"/>
</dbReference>
<feature type="DNA-binding region" description="H-T-H motif" evidence="4">
    <location>
        <begin position="29"/>
        <end position="48"/>
    </location>
</feature>
<evidence type="ECO:0000313" key="7">
    <source>
        <dbReference type="Proteomes" id="UP000015455"/>
    </source>
</evidence>
<dbReference type="SUPFAM" id="SSF46689">
    <property type="entry name" value="Homeodomain-like"/>
    <property type="match status" value="1"/>
</dbReference>
<dbReference type="Pfam" id="PF00440">
    <property type="entry name" value="TetR_N"/>
    <property type="match status" value="1"/>
</dbReference>
<dbReference type="AlphaFoldDB" id="S9ZI37"/>
<dbReference type="Proteomes" id="UP000015455">
    <property type="component" value="Unassembled WGS sequence"/>
</dbReference>
<evidence type="ECO:0000313" key="6">
    <source>
        <dbReference type="EMBL" id="EPZ14266.1"/>
    </source>
</evidence>
<evidence type="ECO:0000259" key="5">
    <source>
        <dbReference type="PROSITE" id="PS50977"/>
    </source>
</evidence>